<protein>
    <submittedName>
        <fullName evidence="2">Uncharacterized protein</fullName>
    </submittedName>
</protein>
<proteinExistence type="predicted"/>
<dbReference type="RefSeq" id="WP_266131228.1">
    <property type="nucleotide sequence ID" value="NZ_JAPKMY010000009.1"/>
</dbReference>
<evidence type="ECO:0000313" key="3">
    <source>
        <dbReference type="Proteomes" id="UP001146019"/>
    </source>
</evidence>
<keyword evidence="1" id="KW-0732">Signal</keyword>
<sequence>MNPSRQIFNRTISAVLVLFSMISFAHGAEDYTTTVKVNGIELNQALSAAQVDKLLGKNSQKITKEYAECTENYEYSTSTPSGKNLTFEIFAEDNPQIKSDSFYKSKQNFQQLGTTKGRVWLSWSNSQHMNDSILVNNKVITPQYTLNQFKKDFPNSAKNGTNVLILTPTEARHYLKKPSEFEIGYTAYVNFDFKNGKLNKLAINQGMAC</sequence>
<accession>A0A9X3DWL7</accession>
<dbReference type="AlphaFoldDB" id="A0A9X3DWL7"/>
<dbReference type="EMBL" id="JAPKMY010000009">
    <property type="protein sequence ID" value="MCX5469182.1"/>
    <property type="molecule type" value="Genomic_DNA"/>
</dbReference>
<organism evidence="2 3">
    <name type="scientific">Acinetobacter nematophilus</name>
    <dbReference type="NCBI Taxonomy" id="2994642"/>
    <lineage>
        <taxon>Bacteria</taxon>
        <taxon>Pseudomonadati</taxon>
        <taxon>Pseudomonadota</taxon>
        <taxon>Gammaproteobacteria</taxon>
        <taxon>Moraxellales</taxon>
        <taxon>Moraxellaceae</taxon>
        <taxon>Acinetobacter</taxon>
    </lineage>
</organism>
<dbReference type="Proteomes" id="UP001146019">
    <property type="component" value="Unassembled WGS sequence"/>
</dbReference>
<feature type="chain" id="PRO_5040788843" evidence="1">
    <location>
        <begin position="28"/>
        <end position="209"/>
    </location>
</feature>
<name>A0A9X3DWL7_9GAMM</name>
<gene>
    <name evidence="2" type="ORF">OSH00_15740</name>
</gene>
<reference evidence="2" key="1">
    <citation type="submission" date="2022-11" db="EMBL/GenBank/DDBJ databases">
        <title>Biodiversity and phylogenetic relationships of bacteria.</title>
        <authorList>
            <person name="Machado R.A.R."/>
            <person name="Bhat A."/>
            <person name="Loulou A."/>
            <person name="Kallel S."/>
        </authorList>
    </citation>
    <scope>NUCLEOTIDE SEQUENCE</scope>
    <source>
        <strain evidence="2">A-IN1</strain>
    </source>
</reference>
<evidence type="ECO:0000256" key="1">
    <source>
        <dbReference type="SAM" id="SignalP"/>
    </source>
</evidence>
<feature type="signal peptide" evidence="1">
    <location>
        <begin position="1"/>
        <end position="27"/>
    </location>
</feature>
<keyword evidence="3" id="KW-1185">Reference proteome</keyword>
<comment type="caution">
    <text evidence="2">The sequence shown here is derived from an EMBL/GenBank/DDBJ whole genome shotgun (WGS) entry which is preliminary data.</text>
</comment>
<evidence type="ECO:0000313" key="2">
    <source>
        <dbReference type="EMBL" id="MCX5469182.1"/>
    </source>
</evidence>